<reference evidence="2" key="1">
    <citation type="journal article" date="2024" name="FEMS Microbiol. Lett.">
        <title>Genomic insights into Spiroplasma endosymbionts that induce male-killing and protective phenotypes in the pea aphid.</title>
        <authorList>
            <person name="Arai H."/>
            <person name="Legeai F."/>
            <person name="Kageyama D."/>
            <person name="Sugio A."/>
            <person name="Simon J.C."/>
        </authorList>
    </citation>
    <scope>NUCLEOTIDE SEQUENCE [LARGE SCALE GENOMIC DNA]</scope>
    <source>
        <strain evidence="2">sAp269</strain>
    </source>
</reference>
<evidence type="ECO:0000313" key="2">
    <source>
        <dbReference type="Proteomes" id="UP001473424"/>
    </source>
</evidence>
<accession>A0ABM8JQN3</accession>
<name>A0ABM8JQN3_9MOLU</name>
<proteinExistence type="predicted"/>
<evidence type="ECO:0000313" key="1">
    <source>
        <dbReference type="EMBL" id="BET39517.1"/>
    </source>
</evidence>
<evidence type="ECO:0008006" key="3">
    <source>
        <dbReference type="Google" id="ProtNLM"/>
    </source>
</evidence>
<dbReference type="EMBL" id="AP028955">
    <property type="protein sequence ID" value="BET39517.1"/>
    <property type="molecule type" value="Genomic_DNA"/>
</dbReference>
<sequence>MFKKNLYRNTFCKVKPIINKINQSLFEDWNNYSELNKEIKSWELYCELFNFIIVINLILNKKSL</sequence>
<gene>
    <name evidence="1" type="ORF">SAP269_21060</name>
</gene>
<keyword evidence="2" id="KW-1185">Reference proteome</keyword>
<protein>
    <recommendedName>
        <fullName evidence="3">Spiroplasmavirus-related protein</fullName>
    </recommendedName>
</protein>
<dbReference type="Proteomes" id="UP001473424">
    <property type="component" value="Chromosome"/>
</dbReference>
<organism evidence="1 2">
    <name type="scientific">Spiroplasma ixodetis</name>
    <dbReference type="NCBI Taxonomy" id="2141"/>
    <lineage>
        <taxon>Bacteria</taxon>
        <taxon>Bacillati</taxon>
        <taxon>Mycoplasmatota</taxon>
        <taxon>Mollicutes</taxon>
        <taxon>Entomoplasmatales</taxon>
        <taxon>Spiroplasmataceae</taxon>
        <taxon>Spiroplasma</taxon>
    </lineage>
</organism>